<protein>
    <recommendedName>
        <fullName evidence="4">Lipocalin-like domain-containing protein</fullName>
    </recommendedName>
</protein>
<feature type="signal peptide" evidence="1">
    <location>
        <begin position="1"/>
        <end position="20"/>
    </location>
</feature>
<reference evidence="2 3" key="1">
    <citation type="submission" date="2014-07" db="EMBL/GenBank/DDBJ databases">
        <authorList>
            <person name="McCorrison J."/>
            <person name="Sanka R."/>
            <person name="Torralba M."/>
            <person name="Gillis M."/>
            <person name="Haft D.H."/>
            <person name="Methe B."/>
            <person name="Sutton G."/>
            <person name="Nelson K.E."/>
        </authorList>
    </citation>
    <scope>NUCLEOTIDE SEQUENCE [LARGE SCALE GENOMIC DNA]</scope>
    <source>
        <strain evidence="2 3">S9-PR14</strain>
    </source>
</reference>
<keyword evidence="1" id="KW-0732">Signal</keyword>
<dbReference type="Proteomes" id="UP000029723">
    <property type="component" value="Unassembled WGS sequence"/>
</dbReference>
<accession>A0A098YNI4</accession>
<evidence type="ECO:0000313" key="3">
    <source>
        <dbReference type="Proteomes" id="UP000029723"/>
    </source>
</evidence>
<dbReference type="RefSeq" id="WP_036929864.1">
    <property type="nucleotide sequence ID" value="NZ_JRPQ01000273.1"/>
</dbReference>
<gene>
    <name evidence="2" type="ORF">HMPREF9304_13695</name>
</gene>
<sequence length="170" mass="18643">MKKILLFIALVIAFLGTANAKENMRDMFLFAGDATSMAGEYSGKITYADMNGKNVTHKFNKEVTFGIVDKGNGVYAIHAYLDFWGGPAHHTIDLTKELTTFTLDANGNIVSNGVGGGHIKVTVGILPFMDRDFNVQPLTGSIVNRRLNLRMVCHVMGKNYTATFDFSGKK</sequence>
<dbReference type="AlphaFoldDB" id="A0A098YNI4"/>
<comment type="caution">
    <text evidence="2">The sequence shown here is derived from an EMBL/GenBank/DDBJ whole genome shotgun (WGS) entry which is preliminary data.</text>
</comment>
<dbReference type="EMBL" id="JRPQ01000273">
    <property type="protein sequence ID" value="KGI20864.1"/>
    <property type="molecule type" value="Genomic_DNA"/>
</dbReference>
<organism evidence="2 3">
    <name type="scientific">Hoylesella timonensis S9-PR14</name>
    <dbReference type="NCBI Taxonomy" id="1401062"/>
    <lineage>
        <taxon>Bacteria</taxon>
        <taxon>Pseudomonadati</taxon>
        <taxon>Bacteroidota</taxon>
        <taxon>Bacteroidia</taxon>
        <taxon>Bacteroidales</taxon>
        <taxon>Prevotellaceae</taxon>
        <taxon>Hoylesella</taxon>
    </lineage>
</organism>
<proteinExistence type="predicted"/>
<feature type="chain" id="PRO_5001942607" description="Lipocalin-like domain-containing protein" evidence="1">
    <location>
        <begin position="21"/>
        <end position="170"/>
    </location>
</feature>
<evidence type="ECO:0008006" key="4">
    <source>
        <dbReference type="Google" id="ProtNLM"/>
    </source>
</evidence>
<name>A0A098YNI4_9BACT</name>
<evidence type="ECO:0000313" key="2">
    <source>
        <dbReference type="EMBL" id="KGI20864.1"/>
    </source>
</evidence>
<evidence type="ECO:0000256" key="1">
    <source>
        <dbReference type="SAM" id="SignalP"/>
    </source>
</evidence>